<accession>A0ABM3ZZ24</accession>
<evidence type="ECO:0000313" key="5">
    <source>
        <dbReference type="RefSeq" id="XP_060669731.1"/>
    </source>
</evidence>
<evidence type="ECO:0000256" key="1">
    <source>
        <dbReference type="ARBA" id="ARBA00002668"/>
    </source>
</evidence>
<sequence>MASSSGDNDELINIVCTSPNQLEAETSDNEILISTADILSWDFPAILSHGTIKVQAHRKRLVENCSYFRGLLSGSFCESYMDHISVQWNLEIFLNILKCIYGCQIDITPNNFLQFYESALYFGIRMLLEKCRTWFSEEAPSKVPPEIDLDNLIGIWNFSFDHAYDALPELCAIYLAKTFAWATSSELFVNLPYHLLRSSVMQPYLTIESEMHLSVALFSWFDANVHLEELSATENDYTSILKQIHVSLLPLWYAAGKRNSRFSKFADASIHSIFTLLEVPSTGSINVLGDGDLCGFRIRLTEFSKKVNLSSCSQITSAILLLSVLPSVYSTNPTLRNTITELPFNLEHFDRNHSPLSQKFFPTMSFEAVQEVDISKCQRLHVESAIECFSVSFPSLKTLKAAYLLNFDISFLHHLVRKCPMVCEVDLSTDISPVEQLPHVSPSPAKVTNVWNYSSGGAVCMSNQPESNITKLTLEGRNELRDVELMYVAKFCVSLQYLNIKGCVSLTDVGIARLLYRCIRLESIVACGTAFGTNSVQALCSNIDYGNTHPKLWDSVASNLRTLHIGGCKGVDEIFLLKLLSKMHLLKSLCLRDTCVVDRALYSFTGSSLEMLDVSNTMVTGVVLAYIVCKNPALTCLRVRDCRNLSQQGRNTERGEISSAYSYRDLEVGLSKTCRLEEISFGWGFSYFSIKALKPAITSLRAIAVGLGASLGEDILIQLPSTCPILESIVLYFQEISDSVIESIVTTLRNLQVLVLCYCLSDMSISGFMFSMPNLRKLQLERVTPWLTNDDLVIMTQSCPNLIELSLLGCKHLNSDSQQIISRGWPGLISIHLEDCGEVTTNGIHSLLHCVALEDLLLRHNGAGIPKNFIQTAASRMPLLRKVALDLCDARDDTFDIPRSNDRNYVSIVKIASCMSWGDGSSYPLLNNNRRPMHKETHVVVWNGRRMAGTVIEERV</sequence>
<gene>
    <name evidence="5" type="primary">LOC107429453</name>
</gene>
<organism evidence="4 5">
    <name type="scientific">Ziziphus jujuba</name>
    <name type="common">Chinese jujube</name>
    <name type="synonym">Ziziphus sativa</name>
    <dbReference type="NCBI Taxonomy" id="326968"/>
    <lineage>
        <taxon>Eukaryota</taxon>
        <taxon>Viridiplantae</taxon>
        <taxon>Streptophyta</taxon>
        <taxon>Embryophyta</taxon>
        <taxon>Tracheophyta</taxon>
        <taxon>Spermatophyta</taxon>
        <taxon>Magnoliopsida</taxon>
        <taxon>eudicotyledons</taxon>
        <taxon>Gunneridae</taxon>
        <taxon>Pentapetalae</taxon>
        <taxon>rosids</taxon>
        <taxon>fabids</taxon>
        <taxon>Rosales</taxon>
        <taxon>Rhamnaceae</taxon>
        <taxon>Paliureae</taxon>
        <taxon>Ziziphus</taxon>
    </lineage>
</organism>
<dbReference type="Gene3D" id="1.25.40.420">
    <property type="match status" value="1"/>
</dbReference>
<proteinExistence type="predicted"/>
<dbReference type="RefSeq" id="XP_060669731.1">
    <property type="nucleotide sequence ID" value="XM_060813748.1"/>
</dbReference>
<keyword evidence="4" id="KW-1185">Reference proteome</keyword>
<dbReference type="PANTHER" id="PTHR13318:SF71">
    <property type="entry name" value="BTB_POZ DOMAIN-CONTAINING PROTEIN FBL11"/>
    <property type="match status" value="1"/>
</dbReference>
<dbReference type="GeneID" id="107429453"/>
<dbReference type="Pfam" id="PF07707">
    <property type="entry name" value="BACK"/>
    <property type="match status" value="1"/>
</dbReference>
<feature type="domain" description="BTB" evidence="3">
    <location>
        <begin position="41"/>
        <end position="109"/>
    </location>
</feature>
<dbReference type="InterPro" id="IPR006553">
    <property type="entry name" value="Leu-rich_rpt_Cys-con_subtyp"/>
</dbReference>
<dbReference type="Pfam" id="PF00651">
    <property type="entry name" value="BTB"/>
    <property type="match status" value="1"/>
</dbReference>
<dbReference type="Proteomes" id="UP001652623">
    <property type="component" value="Chromosome 12"/>
</dbReference>
<evidence type="ECO:0000256" key="2">
    <source>
        <dbReference type="ARBA" id="ARBA00004906"/>
    </source>
</evidence>
<dbReference type="InterPro" id="IPR011333">
    <property type="entry name" value="SKP1/BTB/POZ_sf"/>
</dbReference>
<dbReference type="InterPro" id="IPR032675">
    <property type="entry name" value="LRR_dom_sf"/>
</dbReference>
<dbReference type="PROSITE" id="PS50097">
    <property type="entry name" value="BTB"/>
    <property type="match status" value="1"/>
</dbReference>
<comment type="pathway">
    <text evidence="2">Protein modification; protein ubiquitination.</text>
</comment>
<name>A0ABM3ZZ24_ZIZJJ</name>
<dbReference type="CDD" id="cd18186">
    <property type="entry name" value="BTB_POZ_ZBTB_KLHL-like"/>
    <property type="match status" value="1"/>
</dbReference>
<evidence type="ECO:0000313" key="4">
    <source>
        <dbReference type="Proteomes" id="UP001652623"/>
    </source>
</evidence>
<dbReference type="SUPFAM" id="SSF52047">
    <property type="entry name" value="RNI-like"/>
    <property type="match status" value="2"/>
</dbReference>
<evidence type="ECO:0000259" key="3">
    <source>
        <dbReference type="PROSITE" id="PS50097"/>
    </source>
</evidence>
<protein>
    <submittedName>
        <fullName evidence="5">BTB/POZ domain-containing protein FBL11 isoform X1</fullName>
    </submittedName>
</protein>
<dbReference type="PANTHER" id="PTHR13318">
    <property type="entry name" value="PARTNER OF PAIRED, ISOFORM B-RELATED"/>
    <property type="match status" value="1"/>
</dbReference>
<reference evidence="5" key="1">
    <citation type="submission" date="2025-08" db="UniProtKB">
        <authorList>
            <consortium name="RefSeq"/>
        </authorList>
    </citation>
    <scope>IDENTIFICATION</scope>
    <source>
        <tissue evidence="5">Seedling</tissue>
    </source>
</reference>
<dbReference type="InterPro" id="IPR011705">
    <property type="entry name" value="BACK"/>
</dbReference>
<dbReference type="Gene3D" id="3.80.10.10">
    <property type="entry name" value="Ribonuclease Inhibitor"/>
    <property type="match status" value="2"/>
</dbReference>
<dbReference type="SMART" id="SM00367">
    <property type="entry name" value="LRR_CC"/>
    <property type="match status" value="5"/>
</dbReference>
<dbReference type="Gene3D" id="3.30.710.10">
    <property type="entry name" value="Potassium Channel Kv1.1, Chain A"/>
    <property type="match status" value="1"/>
</dbReference>
<dbReference type="SUPFAM" id="SSF54695">
    <property type="entry name" value="POZ domain"/>
    <property type="match status" value="1"/>
</dbReference>
<dbReference type="InterPro" id="IPR000210">
    <property type="entry name" value="BTB/POZ_dom"/>
</dbReference>
<comment type="function">
    <text evidence="1">May act as a substrate-specific adapter of an E3 ubiquitin-protein ligase complex (CUL3-RBX1-BTB) which mediates the ubiquitination and subsequent proteasomal degradation of target proteins.</text>
</comment>